<dbReference type="Proteomes" id="UP000176611">
    <property type="component" value="Unassembled WGS sequence"/>
</dbReference>
<reference evidence="1 2" key="1">
    <citation type="journal article" date="2016" name="Nat. Commun.">
        <title>Thousands of microbial genomes shed light on interconnected biogeochemical processes in an aquifer system.</title>
        <authorList>
            <person name="Anantharaman K."/>
            <person name="Brown C.T."/>
            <person name="Hug L.A."/>
            <person name="Sharon I."/>
            <person name="Castelle C.J."/>
            <person name="Probst A.J."/>
            <person name="Thomas B.C."/>
            <person name="Singh A."/>
            <person name="Wilkins M.J."/>
            <person name="Karaoz U."/>
            <person name="Brodie E.L."/>
            <person name="Williams K.H."/>
            <person name="Hubbard S.S."/>
            <person name="Banfield J.F."/>
        </authorList>
    </citation>
    <scope>NUCLEOTIDE SEQUENCE [LARGE SCALE GENOMIC DNA]</scope>
</reference>
<dbReference type="AlphaFoldDB" id="A0A1G1ZVS9"/>
<evidence type="ECO:0008006" key="3">
    <source>
        <dbReference type="Google" id="ProtNLM"/>
    </source>
</evidence>
<evidence type="ECO:0000313" key="1">
    <source>
        <dbReference type="EMBL" id="OGY68579.1"/>
    </source>
</evidence>
<dbReference type="EMBL" id="MHJO01000034">
    <property type="protein sequence ID" value="OGY68579.1"/>
    <property type="molecule type" value="Genomic_DNA"/>
</dbReference>
<gene>
    <name evidence="1" type="ORF">A2586_03115</name>
</gene>
<protein>
    <recommendedName>
        <fullName evidence="3">NYN domain-containing protein</fullName>
    </recommendedName>
</protein>
<proteinExistence type="predicted"/>
<evidence type="ECO:0000313" key="2">
    <source>
        <dbReference type="Proteomes" id="UP000176611"/>
    </source>
</evidence>
<name>A0A1G1ZVS9_9BACT</name>
<sequence>MKDTDTVDARMDQFGKFVIDQTYITDLVVVTGDGGFQELLKFAEHRGKGVSLISAADAVSGRFIIQERQFNLKLV</sequence>
<organism evidence="1 2">
    <name type="scientific">Candidatus Harrisonbacteria bacterium RIFOXYD1_FULL_40_9</name>
    <dbReference type="NCBI Taxonomy" id="1798412"/>
    <lineage>
        <taxon>Bacteria</taxon>
        <taxon>Candidatus Harrisoniibacteriota</taxon>
    </lineage>
</organism>
<accession>A0A1G1ZVS9</accession>
<comment type="caution">
    <text evidence="1">The sequence shown here is derived from an EMBL/GenBank/DDBJ whole genome shotgun (WGS) entry which is preliminary data.</text>
</comment>